<dbReference type="InterPro" id="IPR006145">
    <property type="entry name" value="PsdUridine_synth_RsuA/RluA"/>
</dbReference>
<reference evidence="7 8" key="1">
    <citation type="submission" date="2016-01" db="EMBL/GenBank/DDBJ databases">
        <title>Highly variable Streptococcus oralis are common among viridans streptococci isolated from primates.</title>
        <authorList>
            <person name="Denapaite D."/>
            <person name="Rieger M."/>
            <person name="Koendgen S."/>
            <person name="Brueckner R."/>
            <person name="Ochigava I."/>
            <person name="Kappeler P."/>
            <person name="Maetz-Rensing K."/>
            <person name="Leendertz F."/>
            <person name="Hakenbeck R."/>
        </authorList>
    </citation>
    <scope>NUCLEOTIDE SEQUENCE [LARGE SCALE GENOMIC DNA]</scope>
    <source>
        <strain evidence="7 8">DD07</strain>
    </source>
</reference>
<dbReference type="GO" id="GO:0005829">
    <property type="term" value="C:cytosol"/>
    <property type="evidence" value="ECO:0007669"/>
    <property type="project" value="UniProtKB-ARBA"/>
</dbReference>
<keyword evidence="2 4" id="KW-0694">RNA-binding</keyword>
<dbReference type="InterPro" id="IPR050343">
    <property type="entry name" value="RsuA_PseudoU_synthase"/>
</dbReference>
<evidence type="ECO:0000256" key="4">
    <source>
        <dbReference type="PROSITE-ProRule" id="PRU00182"/>
    </source>
</evidence>
<dbReference type="InterPro" id="IPR020103">
    <property type="entry name" value="PsdUridine_synth_cat_dom_sf"/>
</dbReference>
<dbReference type="Gene3D" id="3.30.70.580">
    <property type="entry name" value="Pseudouridine synthase I, catalytic domain, N-terminal subdomain"/>
    <property type="match status" value="1"/>
</dbReference>
<evidence type="ECO:0000313" key="8">
    <source>
        <dbReference type="Proteomes" id="UP000070096"/>
    </source>
</evidence>
<accession>A0A139N7F7</accession>
<dbReference type="Gene3D" id="3.10.290.10">
    <property type="entry name" value="RNA-binding S4 domain"/>
    <property type="match status" value="1"/>
</dbReference>
<evidence type="ECO:0000256" key="3">
    <source>
        <dbReference type="ARBA" id="ARBA00023235"/>
    </source>
</evidence>
<dbReference type="NCBIfam" id="TIGR00093">
    <property type="entry name" value="pseudouridine synthase"/>
    <property type="match status" value="1"/>
</dbReference>
<dbReference type="PANTHER" id="PTHR47683:SF4">
    <property type="entry name" value="PSEUDOURIDINE SYNTHASE"/>
    <property type="match status" value="1"/>
</dbReference>
<dbReference type="Gene3D" id="3.30.70.1560">
    <property type="entry name" value="Alpha-L RNA-binding motif"/>
    <property type="match status" value="1"/>
</dbReference>
<sequence>MRLDRLLAQASISRKSMKQALLRRAILVDQTPARNLSQNVDTGLQDILFYKQKISAPAHRYFMMNKPRSHITANSDASKETVIDLIKKEDYSGELYSIGRLDRDTTGLLLITDNGPLGFQLLHPQYHVDKTYYVQVNGLLNNQAIEAFQEGVRFLDGKVCKPAQLIIHSATPVLSTASVTISEGKFHQVKKMFLAIGVKVTYLKRTHFGDFQLDPSLAEGDYRSLNQDELKLIKNYLELSR</sequence>
<evidence type="ECO:0000256" key="2">
    <source>
        <dbReference type="ARBA" id="ARBA00022884"/>
    </source>
</evidence>
<name>A0A139N7F7_STRGN</name>
<dbReference type="GO" id="GO:0009982">
    <property type="term" value="F:pseudouridine synthase activity"/>
    <property type="evidence" value="ECO:0007669"/>
    <property type="project" value="InterPro"/>
</dbReference>
<dbReference type="GO" id="GO:0140098">
    <property type="term" value="F:catalytic activity, acting on RNA"/>
    <property type="evidence" value="ECO:0007669"/>
    <property type="project" value="UniProtKB-ARBA"/>
</dbReference>
<evidence type="ECO:0000256" key="1">
    <source>
        <dbReference type="ARBA" id="ARBA00008348"/>
    </source>
</evidence>
<dbReference type="GO" id="GO:0001522">
    <property type="term" value="P:pseudouridine synthesis"/>
    <property type="evidence" value="ECO:0007669"/>
    <property type="project" value="InterPro"/>
</dbReference>
<dbReference type="GO" id="GO:0006364">
    <property type="term" value="P:rRNA processing"/>
    <property type="evidence" value="ECO:0007669"/>
    <property type="project" value="UniProtKB-ARBA"/>
</dbReference>
<evidence type="ECO:0000256" key="5">
    <source>
        <dbReference type="RuleBase" id="RU003887"/>
    </source>
</evidence>
<keyword evidence="3 5" id="KW-0413">Isomerase</keyword>
<protein>
    <recommendedName>
        <fullName evidence="5">Pseudouridine synthase</fullName>
        <ecNumber evidence="5">5.4.99.-</ecNumber>
    </recommendedName>
</protein>
<evidence type="ECO:0000313" key="7">
    <source>
        <dbReference type="EMBL" id="KXT71823.1"/>
    </source>
</evidence>
<organism evidence="7 8">
    <name type="scientific">Streptococcus gordonii</name>
    <dbReference type="NCBI Taxonomy" id="1302"/>
    <lineage>
        <taxon>Bacteria</taxon>
        <taxon>Bacillati</taxon>
        <taxon>Bacillota</taxon>
        <taxon>Bacilli</taxon>
        <taxon>Lactobacillales</taxon>
        <taxon>Streptococcaceae</taxon>
        <taxon>Streptococcus</taxon>
    </lineage>
</organism>
<evidence type="ECO:0000259" key="6">
    <source>
        <dbReference type="Pfam" id="PF00849"/>
    </source>
</evidence>
<dbReference type="InterPro" id="IPR036986">
    <property type="entry name" value="S4_RNA-bd_sf"/>
</dbReference>
<dbReference type="CDD" id="cd02553">
    <property type="entry name" value="PseudoU_synth_RsuA"/>
    <property type="match status" value="1"/>
</dbReference>
<dbReference type="InterPro" id="IPR042092">
    <property type="entry name" value="PsdUridine_s_RsuA/RluB/E/F_cat"/>
</dbReference>
<dbReference type="PATRIC" id="fig|1302.21.peg.1111"/>
<dbReference type="PANTHER" id="PTHR47683">
    <property type="entry name" value="PSEUDOURIDINE SYNTHASE FAMILY PROTEIN-RELATED"/>
    <property type="match status" value="1"/>
</dbReference>
<dbReference type="SUPFAM" id="SSF55174">
    <property type="entry name" value="Alpha-L RNA-binding motif"/>
    <property type="match status" value="1"/>
</dbReference>
<dbReference type="Pfam" id="PF00849">
    <property type="entry name" value="PseudoU_synth_2"/>
    <property type="match status" value="1"/>
</dbReference>
<dbReference type="PROSITE" id="PS01149">
    <property type="entry name" value="PSI_RSU"/>
    <property type="match status" value="1"/>
</dbReference>
<dbReference type="PROSITE" id="PS50889">
    <property type="entry name" value="S4"/>
    <property type="match status" value="1"/>
</dbReference>
<proteinExistence type="inferred from homology"/>
<dbReference type="GO" id="GO:0003723">
    <property type="term" value="F:RNA binding"/>
    <property type="evidence" value="ECO:0007669"/>
    <property type="project" value="UniProtKB-KW"/>
</dbReference>
<dbReference type="InterPro" id="IPR018496">
    <property type="entry name" value="PsdUridine_synth_RsuA/RluB_CS"/>
</dbReference>
<dbReference type="Proteomes" id="UP000070096">
    <property type="component" value="Unassembled WGS sequence"/>
</dbReference>
<dbReference type="InterPro" id="IPR000748">
    <property type="entry name" value="PsdUridine_synth_RsuA/RluB/E/F"/>
</dbReference>
<dbReference type="EC" id="5.4.99.-" evidence="5"/>
<feature type="domain" description="Pseudouridine synthase RsuA/RluA-like" evidence="6">
    <location>
        <begin position="61"/>
        <end position="194"/>
    </location>
</feature>
<comment type="similarity">
    <text evidence="1 5">Belongs to the pseudouridine synthase RsuA family.</text>
</comment>
<gene>
    <name evidence="7" type="ORF">SGODD07_00994</name>
</gene>
<dbReference type="FunFam" id="3.30.70.1560:FF:000001">
    <property type="entry name" value="Pseudouridine synthase"/>
    <property type="match status" value="1"/>
</dbReference>
<dbReference type="SUPFAM" id="SSF55120">
    <property type="entry name" value="Pseudouridine synthase"/>
    <property type="match status" value="1"/>
</dbReference>
<comment type="caution">
    <text evidence="7">The sequence shown here is derived from an EMBL/GenBank/DDBJ whole genome shotgun (WGS) entry which is preliminary data.</text>
</comment>
<dbReference type="InterPro" id="IPR020094">
    <property type="entry name" value="TruA/RsuA/RluB/E/F_N"/>
</dbReference>
<keyword evidence="7" id="KW-0456">Lyase</keyword>
<dbReference type="GO" id="GO:0016829">
    <property type="term" value="F:lyase activity"/>
    <property type="evidence" value="ECO:0007669"/>
    <property type="project" value="UniProtKB-KW"/>
</dbReference>
<dbReference type="AlphaFoldDB" id="A0A139N7F7"/>
<dbReference type="EMBL" id="LQRC01000146">
    <property type="protein sequence ID" value="KXT71823.1"/>
    <property type="molecule type" value="Genomic_DNA"/>
</dbReference>